<feature type="region of interest" description="Disordered" evidence="1">
    <location>
        <begin position="35"/>
        <end position="55"/>
    </location>
</feature>
<comment type="caution">
    <text evidence="2">The sequence shown here is derived from an EMBL/GenBank/DDBJ whole genome shotgun (WGS) entry which is preliminary data.</text>
</comment>
<dbReference type="Proteomes" id="UP001167919">
    <property type="component" value="Unassembled WGS sequence"/>
</dbReference>
<evidence type="ECO:0000313" key="3">
    <source>
        <dbReference type="Proteomes" id="UP001167919"/>
    </source>
</evidence>
<name>A0AAJ1RCA5_9LACO</name>
<protein>
    <recommendedName>
        <fullName evidence="4">Transglycosylase SLT domain-containing protein</fullName>
    </recommendedName>
</protein>
<dbReference type="EMBL" id="SDWY01000005">
    <property type="protein sequence ID" value="MDN6901003.1"/>
    <property type="molecule type" value="Genomic_DNA"/>
</dbReference>
<feature type="compositionally biased region" description="Basic and acidic residues" evidence="1">
    <location>
        <begin position="40"/>
        <end position="55"/>
    </location>
</feature>
<organism evidence="2 3">
    <name type="scientific">Oenococcus sicerae</name>
    <dbReference type="NCBI Taxonomy" id="2203724"/>
    <lineage>
        <taxon>Bacteria</taxon>
        <taxon>Bacillati</taxon>
        <taxon>Bacillota</taxon>
        <taxon>Bacilli</taxon>
        <taxon>Lactobacillales</taxon>
        <taxon>Lactobacillaceae</taxon>
        <taxon>Oenococcus</taxon>
    </lineage>
</organism>
<accession>A0AAJ1RCA5</accession>
<reference evidence="2" key="1">
    <citation type="submission" date="2019-01" db="EMBL/GenBank/DDBJ databases">
        <title>Oenococcus sicerae UCMA17102.</title>
        <authorList>
            <person name="Cousin F.J."/>
            <person name="Le Guellec R."/>
            <person name="Cretenet M."/>
        </authorList>
    </citation>
    <scope>NUCLEOTIDE SEQUENCE</scope>
    <source>
        <strain evidence="2">UCMA17102</strain>
    </source>
</reference>
<evidence type="ECO:0000313" key="2">
    <source>
        <dbReference type="EMBL" id="MDN6901003.1"/>
    </source>
</evidence>
<gene>
    <name evidence="2" type="ORF">EVC35_08395</name>
</gene>
<evidence type="ECO:0000256" key="1">
    <source>
        <dbReference type="SAM" id="MobiDB-lite"/>
    </source>
</evidence>
<proteinExistence type="predicted"/>
<evidence type="ECO:0008006" key="4">
    <source>
        <dbReference type="Google" id="ProtNLM"/>
    </source>
</evidence>
<sequence length="227" mass="23416">MPSTAGKADDASSAGSFSAAKGLAKSVGQTAATFTFSNVDSKKNPEAKSNSLEKLDFVKNSSQTAAATSSAIATSSARPLQTGSITASTISSQLPSASSSSSAWSSSSQSSVQIHSSKASSSVIQKIVVSISSTTSSKASSSSVSSVSGDVNWLISRESAGNPNAENGDYLGIGQLTEASYEKYVGQTWAQVKGNYQLQLSAMQQYIANRYGSVSAAISFWTIHGWY</sequence>
<dbReference type="AlphaFoldDB" id="A0AAJ1RCA5"/>